<comment type="caution">
    <text evidence="7">The sequence shown here is derived from an EMBL/GenBank/DDBJ whole genome shotgun (WGS) entry which is preliminary data.</text>
</comment>
<dbReference type="PIRSF" id="PIRSF000303">
    <property type="entry name" value="Glutathion_perox"/>
    <property type="match status" value="1"/>
</dbReference>
<dbReference type="PRINTS" id="PR01011">
    <property type="entry name" value="GLUTPROXDASE"/>
</dbReference>
<dbReference type="GO" id="GO:0034599">
    <property type="term" value="P:cellular response to oxidative stress"/>
    <property type="evidence" value="ECO:0007669"/>
    <property type="project" value="TreeGrafter"/>
</dbReference>
<proteinExistence type="inferred from homology"/>
<protein>
    <recommendedName>
        <fullName evidence="5">Glutathione peroxidase</fullName>
    </recommendedName>
</protein>
<accession>A0A4S3MTB3</accession>
<dbReference type="PANTHER" id="PTHR11592">
    <property type="entry name" value="GLUTATHIONE PEROXIDASE"/>
    <property type="match status" value="1"/>
</dbReference>
<feature type="signal peptide" evidence="6">
    <location>
        <begin position="1"/>
        <end position="21"/>
    </location>
</feature>
<dbReference type="AlphaFoldDB" id="A0A4S3MTB3"/>
<dbReference type="GO" id="GO:0004601">
    <property type="term" value="F:peroxidase activity"/>
    <property type="evidence" value="ECO:0007669"/>
    <property type="project" value="UniProtKB-KW"/>
</dbReference>
<keyword evidence="8" id="KW-1185">Reference proteome</keyword>
<comment type="similarity">
    <text evidence="1 5">Belongs to the glutathione peroxidase family.</text>
</comment>
<organism evidence="7 8">
    <name type="scientific">Aliigemmobacter aestuarii</name>
    <dbReference type="NCBI Taxonomy" id="1445661"/>
    <lineage>
        <taxon>Bacteria</taxon>
        <taxon>Pseudomonadati</taxon>
        <taxon>Pseudomonadota</taxon>
        <taxon>Alphaproteobacteria</taxon>
        <taxon>Rhodobacterales</taxon>
        <taxon>Paracoccaceae</taxon>
        <taxon>Aliigemmobacter</taxon>
    </lineage>
</organism>
<evidence type="ECO:0000256" key="2">
    <source>
        <dbReference type="ARBA" id="ARBA00022559"/>
    </source>
</evidence>
<dbReference type="PANTHER" id="PTHR11592:SF78">
    <property type="entry name" value="GLUTATHIONE PEROXIDASE"/>
    <property type="match status" value="1"/>
</dbReference>
<feature type="chain" id="PRO_5020936523" description="Glutathione peroxidase" evidence="6">
    <location>
        <begin position="22"/>
        <end position="178"/>
    </location>
</feature>
<feature type="active site" evidence="4">
    <location>
        <position position="58"/>
    </location>
</feature>
<dbReference type="InterPro" id="IPR000889">
    <property type="entry name" value="Glutathione_peroxidase"/>
</dbReference>
<dbReference type="PROSITE" id="PS51355">
    <property type="entry name" value="GLUTATHIONE_PEROXID_3"/>
    <property type="match status" value="1"/>
</dbReference>
<evidence type="ECO:0000256" key="6">
    <source>
        <dbReference type="SAM" id="SignalP"/>
    </source>
</evidence>
<keyword evidence="2 5" id="KW-0575">Peroxidase</keyword>
<evidence type="ECO:0000256" key="1">
    <source>
        <dbReference type="ARBA" id="ARBA00006926"/>
    </source>
</evidence>
<dbReference type="OrthoDB" id="9785502at2"/>
<name>A0A4S3MTB3_9RHOB</name>
<dbReference type="SUPFAM" id="SSF52833">
    <property type="entry name" value="Thioredoxin-like"/>
    <property type="match status" value="1"/>
</dbReference>
<keyword evidence="6" id="KW-0732">Signal</keyword>
<evidence type="ECO:0000313" key="7">
    <source>
        <dbReference type="EMBL" id="THD85818.1"/>
    </source>
</evidence>
<dbReference type="EMBL" id="SSND01000001">
    <property type="protein sequence ID" value="THD85818.1"/>
    <property type="molecule type" value="Genomic_DNA"/>
</dbReference>
<sequence length="178" mass="19060">MGRRLFLGGLAAGVWASVAPASTGATQSFRFASIDGGTIDLGDWRGGPVLVVNTASLCGFAPQFDDLQALQDRYGSRGLKVLAVPSDDFRQELATEAAVKDFCETNFDLTLPMTEITHVKGPEAHPFFAWLKAEHGFEPGWNFNKVLLDGEGRVAGTWGAPAKPLGRAITSRIEALLP</sequence>
<evidence type="ECO:0000256" key="4">
    <source>
        <dbReference type="PIRSR" id="PIRSR000303-1"/>
    </source>
</evidence>
<dbReference type="CDD" id="cd00340">
    <property type="entry name" value="GSH_Peroxidase"/>
    <property type="match status" value="1"/>
</dbReference>
<evidence type="ECO:0000313" key="8">
    <source>
        <dbReference type="Proteomes" id="UP000309450"/>
    </source>
</evidence>
<dbReference type="Proteomes" id="UP000309450">
    <property type="component" value="Unassembled WGS sequence"/>
</dbReference>
<dbReference type="Gene3D" id="3.40.30.10">
    <property type="entry name" value="Glutaredoxin"/>
    <property type="match status" value="1"/>
</dbReference>
<gene>
    <name evidence="7" type="ORF">E7811_02230</name>
</gene>
<keyword evidence="3 5" id="KW-0560">Oxidoreductase</keyword>
<dbReference type="Pfam" id="PF00255">
    <property type="entry name" value="GSHPx"/>
    <property type="match status" value="1"/>
</dbReference>
<reference evidence="7 8" key="1">
    <citation type="submission" date="2019-04" db="EMBL/GenBank/DDBJ databases">
        <title>Draft genome sequence of Gemmobacter aestuarii sp. nov.</title>
        <authorList>
            <person name="Hameed A."/>
            <person name="Lin S.-Y."/>
            <person name="Shahina M."/>
            <person name="Lai W.-A."/>
            <person name="Young C.-C."/>
        </authorList>
    </citation>
    <scope>NUCLEOTIDE SEQUENCE [LARGE SCALE GENOMIC DNA]</scope>
    <source>
        <strain evidence="7 8">CC-PW-75</strain>
    </source>
</reference>
<dbReference type="InterPro" id="IPR036249">
    <property type="entry name" value="Thioredoxin-like_sf"/>
</dbReference>
<evidence type="ECO:0000256" key="3">
    <source>
        <dbReference type="ARBA" id="ARBA00023002"/>
    </source>
</evidence>
<evidence type="ECO:0000256" key="5">
    <source>
        <dbReference type="RuleBase" id="RU000499"/>
    </source>
</evidence>